<evidence type="ECO:0000313" key="2">
    <source>
        <dbReference type="Proteomes" id="UP001139646"/>
    </source>
</evidence>
<accession>A0ABS9X4I9</accession>
<gene>
    <name evidence="1" type="ORF">L3081_19045</name>
</gene>
<dbReference type="RefSeq" id="WP_242287777.1">
    <property type="nucleotide sequence ID" value="NZ_JAKKSL010000004.1"/>
</dbReference>
<protein>
    <submittedName>
        <fullName evidence="1">Uncharacterized protein</fullName>
    </submittedName>
</protein>
<proteinExistence type="predicted"/>
<organism evidence="1 2">
    <name type="scientific">Colwellia maritima</name>
    <dbReference type="NCBI Taxonomy" id="2912588"/>
    <lineage>
        <taxon>Bacteria</taxon>
        <taxon>Pseudomonadati</taxon>
        <taxon>Pseudomonadota</taxon>
        <taxon>Gammaproteobacteria</taxon>
        <taxon>Alteromonadales</taxon>
        <taxon>Colwelliaceae</taxon>
        <taxon>Colwellia</taxon>
    </lineage>
</organism>
<comment type="caution">
    <text evidence="1">The sequence shown here is derived from an EMBL/GenBank/DDBJ whole genome shotgun (WGS) entry which is preliminary data.</text>
</comment>
<sequence length="168" mass="19611">MLFSVAVYGAVSNINGASPFSEGNFFSTKITNELDQIDNYLRHYENRQETRFLKAYPQLFLQTQGSDNLCQLQAKARDSSLDKFSSDDYYDLHDILVFTFYSKFAYDDLVDRTRSMEEKHVGIKLGLAYKRRDWLSNYARFNYSTFDITQLMHDYDLQAFSADVVGNF</sequence>
<evidence type="ECO:0000313" key="1">
    <source>
        <dbReference type="EMBL" id="MCI2285099.1"/>
    </source>
</evidence>
<dbReference type="Proteomes" id="UP001139646">
    <property type="component" value="Unassembled WGS sequence"/>
</dbReference>
<name>A0ABS9X4I9_9GAMM</name>
<reference evidence="1" key="1">
    <citation type="submission" date="2022-01" db="EMBL/GenBank/DDBJ databases">
        <title>Colwellia maritima, isolated from seawater.</title>
        <authorList>
            <person name="Kristyanto S."/>
            <person name="Jung J."/>
            <person name="Jeon C.O."/>
        </authorList>
    </citation>
    <scope>NUCLEOTIDE SEQUENCE</scope>
    <source>
        <strain evidence="1">MSW7</strain>
    </source>
</reference>
<keyword evidence="2" id="KW-1185">Reference proteome</keyword>
<dbReference type="EMBL" id="JAKKSL010000004">
    <property type="protein sequence ID" value="MCI2285099.1"/>
    <property type="molecule type" value="Genomic_DNA"/>
</dbReference>